<comment type="subcellular location">
    <subcellularLocation>
        <location evidence="1">Membrane</location>
        <topology evidence="1">Single-pass membrane protein</topology>
    </subcellularLocation>
</comment>
<evidence type="ECO:0000256" key="2">
    <source>
        <dbReference type="ARBA" id="ARBA00022692"/>
    </source>
</evidence>
<keyword evidence="2" id="KW-0812">Transmembrane</keyword>
<dbReference type="InterPro" id="IPR007452">
    <property type="entry name" value="TamB_C"/>
</dbReference>
<name>A0ABZ2IKJ4_9BACT</name>
<evidence type="ECO:0000313" key="6">
    <source>
        <dbReference type="EMBL" id="WWV66559.1"/>
    </source>
</evidence>
<accession>A0ABZ2IKJ4</accession>
<sequence>MLSLVWILYVVPILLVNIPFVQKEIATTATQELSRRLGVPVQIERVDIEWFNRLVLEGLYLEDQQGKVMFKANHVAAGFDILPLLDGKLTFNTVRLFGPHIHLSRKTATDPLNLKFVIDAFASKDTTPKKKLDIDLRFNTVLIRQGHFSYDVEDVPQTPDKFNAKHIDIRDLSAKISLKALRKDSIHAQIKKLSLKEGSGFSLDKLTLSVVGNSDSIYVKDFKIALPQTDLRISEAKVDLTEIDSTASNFVDKAKLSLRIAPSHVRLRDLSAFVPAFRNFTDSIEIYAQAAGHVNHFSLKNLTLRYGKKMLLVGKMDLKGITHPQEAYVYGQVSKMYITTVGLSDLLNNFSKDRVVLPAPFVKLGTINFTGEISGFFDNLVAYGRLSTAVGSLQTDLIFGNDKAKNVAAFLKGRVQTNELNLEELLGEQSQLGKAKCGIRIDTKRPVGGHFAGEIQANVERLDYKNYTYQDIRLAGSFRRNAFDGSLQVEDPNISLLVNGLLESKKENTVVNLAVDLAHFKPDKLHLSDKYEEPDISLSLNADFTGNNIDNVVGTIEVDDLSFKTKPDSFALKKLLVKAGSENGLRQLKISSDIVNGEVNGAYSFGTIVPSFMNTLKGYIPTLINTRTLSKKVDENDFTMLLTIENTEALSHTLKLPVTMLQPARIAGSYNNAYNKFRFEAYLPQFQLGNSSFEGGYLHCSNPTDKMDLSLKATQYNAKGTRNYLDLHLDAKEDCVNTYVKWNNNKEHRFGADVSATTCFFMEEPDPEDKEAKPVLRTEIALHETPLIVNDTVWYIRPSSVTLRNGKIDVNNFVVERGKEFVHLNGMVSKEVTDSLKMDLNNFELGYIFDILNIESVKFTGKATGKFNICDLYGSRMLNTDLEVQDFSFNGVKLGRLNLFSEWDDSQRGILMLGSIYKNDSTWSDVSGYIYPVRTPEREPGLSLHFDANDMNIAFLQPFMEKIVQNVKGSGFGKIHLFGPFKELNVVGDAYVADGGMGIEFLNTYYTFSDSIHLDTTSIQIRNLAFHDKFNHTGHVDLRVNHAHFKNFDYHVNIQADNMLMYDVPEKQNPLIYGVVYGTGTAAINGNGQVTNFDINMQSRPNTHVYLNFMGNSTASEYDFITFVDKKKLREEALLREEAVRDSIAGQLFADDESSDLRMNFLLDITPDANIELIIDPNAGDRIKGYGSGSMQIQYGTRSDVRIYGNFGIESGNYNFSLQQLIHKDFKIREGSMISFNGDPFNANLDINAIYNVTANLSDLDQSLALESARTNVPVNCVLQLSGMLRQPSISFDLELPGSNEELERQMKSLIDTDDMMTRQIVYLLVLNKFYTPEYTGTQGSNNFTAVASSALSSQISSLLNNITDKVQIGTNIRASEDGITDTEVEMLLSSQLLNNRLLFNGNFGYKNNPTQKNAIIGEFDLEYKLTRSGEIRLKAYNHANDMYQYLKQALTTQGVGIMFKKDFTHFSELFQRRRRLFPLPMPADTVSVPLAPKDSVR</sequence>
<protein>
    <submittedName>
        <fullName evidence="6">Translocation/assembly module TamB domain-containing protein</fullName>
    </submittedName>
</protein>
<keyword evidence="4" id="KW-0472">Membrane</keyword>
<dbReference type="InterPro" id="IPR052894">
    <property type="entry name" value="AsmA-related"/>
</dbReference>
<reference evidence="6 7" key="1">
    <citation type="submission" date="2024-02" db="EMBL/GenBank/DDBJ databases">
        <title>Whole genome sequencing of Parabacteroides sp. AD58.</title>
        <authorList>
            <person name="Chaplin A.V."/>
            <person name="Pikina A.P."/>
            <person name="Sokolova S.R."/>
            <person name="Korostin D.O."/>
            <person name="Efimov B.A."/>
        </authorList>
    </citation>
    <scope>NUCLEOTIDE SEQUENCE [LARGE SCALE GENOMIC DNA]</scope>
    <source>
        <strain evidence="6 7">AD58</strain>
    </source>
</reference>
<dbReference type="PANTHER" id="PTHR30441">
    <property type="entry name" value="DUF748 DOMAIN-CONTAINING PROTEIN"/>
    <property type="match status" value="1"/>
</dbReference>
<evidence type="ECO:0000256" key="3">
    <source>
        <dbReference type="ARBA" id="ARBA00022989"/>
    </source>
</evidence>
<dbReference type="Pfam" id="PF04357">
    <property type="entry name" value="TamB"/>
    <property type="match status" value="1"/>
</dbReference>
<dbReference type="PANTHER" id="PTHR30441:SF8">
    <property type="entry name" value="DUF748 DOMAIN-CONTAINING PROTEIN"/>
    <property type="match status" value="1"/>
</dbReference>
<dbReference type="EMBL" id="CP146284">
    <property type="protein sequence ID" value="WWV66559.1"/>
    <property type="molecule type" value="Genomic_DNA"/>
</dbReference>
<evidence type="ECO:0000259" key="5">
    <source>
        <dbReference type="Pfam" id="PF04357"/>
    </source>
</evidence>
<keyword evidence="7" id="KW-1185">Reference proteome</keyword>
<gene>
    <name evidence="6" type="ORF">NEE14_000770</name>
</gene>
<organism evidence="6 7">
    <name type="scientific">Parabacteroides absconsus</name>
    <dbReference type="NCBI Taxonomy" id="2951805"/>
    <lineage>
        <taxon>Bacteria</taxon>
        <taxon>Pseudomonadati</taxon>
        <taxon>Bacteroidota</taxon>
        <taxon>Bacteroidia</taxon>
        <taxon>Bacteroidales</taxon>
        <taxon>Tannerellaceae</taxon>
        <taxon>Parabacteroides</taxon>
    </lineage>
</organism>
<evidence type="ECO:0000256" key="1">
    <source>
        <dbReference type="ARBA" id="ARBA00004167"/>
    </source>
</evidence>
<feature type="domain" description="Translocation and assembly module TamB C-terminal" evidence="5">
    <location>
        <begin position="1031"/>
        <end position="1464"/>
    </location>
</feature>
<evidence type="ECO:0000256" key="4">
    <source>
        <dbReference type="ARBA" id="ARBA00023136"/>
    </source>
</evidence>
<dbReference type="Proteomes" id="UP001320603">
    <property type="component" value="Chromosome"/>
</dbReference>
<keyword evidence="3" id="KW-1133">Transmembrane helix</keyword>
<proteinExistence type="predicted"/>
<dbReference type="RefSeq" id="WP_251968324.1">
    <property type="nucleotide sequence ID" value="NZ_CP146284.1"/>
</dbReference>
<evidence type="ECO:0000313" key="7">
    <source>
        <dbReference type="Proteomes" id="UP001320603"/>
    </source>
</evidence>